<gene>
    <name evidence="1" type="ORF">H4O24_13185</name>
</gene>
<accession>A0A7G6VSZ6</accession>
<reference evidence="1 2" key="1">
    <citation type="submission" date="2020-08" db="EMBL/GenBank/DDBJ databases">
        <authorList>
            <person name="Liu G."/>
            <person name="Sun C."/>
        </authorList>
    </citation>
    <scope>NUCLEOTIDE SEQUENCE [LARGE SCALE GENOMIC DNA]</scope>
    <source>
        <strain evidence="1 2">OT19</strain>
    </source>
</reference>
<evidence type="ECO:0000313" key="1">
    <source>
        <dbReference type="EMBL" id="QNE04861.1"/>
    </source>
</evidence>
<name>A0A7G6VSZ6_9SPHN</name>
<dbReference type="AlphaFoldDB" id="A0A7G6VSZ6"/>
<dbReference type="EMBL" id="CP060052">
    <property type="protein sequence ID" value="QNE04861.1"/>
    <property type="molecule type" value="Genomic_DNA"/>
</dbReference>
<sequence>MPANDLFDPENEENDRLLSAIFRRSDTIWDHSGDLVLDHIFGPKWREDKRDLVVSDEGIGRSASRQGLLRAHLSGFRKSLARAGVEQVKLLCLFRRQDHWIASHYAQTSDRRAKPGQDDLAALIRRISDPRQERFTFGALLDYAAIHDCVAEAVERRNMLFLPVELLDSDHELVETSLARFFDADVKSVRLGSKERANVRRLEQDVWKLRHGSRMHRLYSTLSWRADAVRLTPELSCLIKSIFASSNERLDRMLDVDLRSLHYFP</sequence>
<dbReference type="RefSeq" id="WP_185884100.1">
    <property type="nucleotide sequence ID" value="NZ_CP060052.1"/>
</dbReference>
<organism evidence="1 2">
    <name type="scientific">Croceicoccus marinus</name>
    <dbReference type="NCBI Taxonomy" id="450378"/>
    <lineage>
        <taxon>Bacteria</taxon>
        <taxon>Pseudomonadati</taxon>
        <taxon>Pseudomonadota</taxon>
        <taxon>Alphaproteobacteria</taxon>
        <taxon>Sphingomonadales</taxon>
        <taxon>Erythrobacteraceae</taxon>
        <taxon>Croceicoccus</taxon>
    </lineage>
</organism>
<dbReference type="Gene3D" id="3.40.50.300">
    <property type="entry name" value="P-loop containing nucleotide triphosphate hydrolases"/>
    <property type="match status" value="1"/>
</dbReference>
<protein>
    <submittedName>
        <fullName evidence="1">Uncharacterized protein</fullName>
    </submittedName>
</protein>
<dbReference type="InterPro" id="IPR027417">
    <property type="entry name" value="P-loop_NTPase"/>
</dbReference>
<evidence type="ECO:0000313" key="2">
    <source>
        <dbReference type="Proteomes" id="UP000515297"/>
    </source>
</evidence>
<dbReference type="Proteomes" id="UP000515297">
    <property type="component" value="Chromosome"/>
</dbReference>
<proteinExistence type="predicted"/>